<name>X1N1M6_9ZZZZ</name>
<feature type="non-terminal residue" evidence="2">
    <location>
        <position position="1"/>
    </location>
</feature>
<accession>X1N1M6</accession>
<dbReference type="PANTHER" id="PTHR43445">
    <property type="entry name" value="UDP-N-ACETYLMURAMATE--L-ALANINE LIGASE-RELATED"/>
    <property type="match status" value="1"/>
</dbReference>
<evidence type="ECO:0000259" key="1">
    <source>
        <dbReference type="Pfam" id="PF02875"/>
    </source>
</evidence>
<protein>
    <recommendedName>
        <fullName evidence="1">Mur ligase C-terminal domain-containing protein</fullName>
    </recommendedName>
</protein>
<proteinExistence type="predicted"/>
<sequence length="146" mass="17067">EKHKLKIGKRKVEIISDYAHHPTEIRATLEAAREEFPDKEIWCVFQPHQYQRTFYLFKDFVKVFQQAGNKSDLNKLIITDIYDVAGREKGNIRSKTSSKKLVKAVNQPWTIYLPKEKIINYLKKNLKGEEVVIIMGAGDIYKIIDD</sequence>
<comment type="caution">
    <text evidence="2">The sequence shown here is derived from an EMBL/GenBank/DDBJ whole genome shotgun (WGS) entry which is preliminary data.</text>
</comment>
<feature type="domain" description="Mur ligase C-terminal" evidence="1">
    <location>
        <begin position="9"/>
        <end position="138"/>
    </location>
</feature>
<dbReference type="InterPro" id="IPR036615">
    <property type="entry name" value="Mur_ligase_C_dom_sf"/>
</dbReference>
<dbReference type="Pfam" id="PF02875">
    <property type="entry name" value="Mur_ligase_C"/>
    <property type="match status" value="1"/>
</dbReference>
<reference evidence="2" key="1">
    <citation type="journal article" date="2014" name="Front. Microbiol.">
        <title>High frequency of phylogenetically diverse reductive dehalogenase-homologous genes in deep subseafloor sedimentary metagenomes.</title>
        <authorList>
            <person name="Kawai M."/>
            <person name="Futagami T."/>
            <person name="Toyoda A."/>
            <person name="Takaki Y."/>
            <person name="Nishi S."/>
            <person name="Hori S."/>
            <person name="Arai W."/>
            <person name="Tsubouchi T."/>
            <person name="Morono Y."/>
            <person name="Uchiyama I."/>
            <person name="Ito T."/>
            <person name="Fujiyama A."/>
            <person name="Inagaki F."/>
            <person name="Takami H."/>
        </authorList>
    </citation>
    <scope>NUCLEOTIDE SEQUENCE</scope>
    <source>
        <strain evidence="2">Expedition CK06-06</strain>
    </source>
</reference>
<dbReference type="InterPro" id="IPR004101">
    <property type="entry name" value="Mur_ligase_C"/>
</dbReference>
<dbReference type="AlphaFoldDB" id="X1N1M6"/>
<organism evidence="2">
    <name type="scientific">marine sediment metagenome</name>
    <dbReference type="NCBI Taxonomy" id="412755"/>
    <lineage>
        <taxon>unclassified sequences</taxon>
        <taxon>metagenomes</taxon>
        <taxon>ecological metagenomes</taxon>
    </lineage>
</organism>
<evidence type="ECO:0000313" key="2">
    <source>
        <dbReference type="EMBL" id="GAI37922.1"/>
    </source>
</evidence>
<gene>
    <name evidence="2" type="ORF">S06H3_40490</name>
</gene>
<dbReference type="EMBL" id="BARV01024858">
    <property type="protein sequence ID" value="GAI37922.1"/>
    <property type="molecule type" value="Genomic_DNA"/>
</dbReference>
<dbReference type="PANTHER" id="PTHR43445:SF3">
    <property type="entry name" value="UDP-N-ACETYLMURAMATE--L-ALANINE LIGASE"/>
    <property type="match status" value="1"/>
</dbReference>
<dbReference type="Gene3D" id="3.90.190.20">
    <property type="entry name" value="Mur ligase, C-terminal domain"/>
    <property type="match status" value="1"/>
</dbReference>
<dbReference type="SUPFAM" id="SSF53244">
    <property type="entry name" value="MurD-like peptide ligases, peptide-binding domain"/>
    <property type="match status" value="1"/>
</dbReference>
<dbReference type="GO" id="GO:0016881">
    <property type="term" value="F:acid-amino acid ligase activity"/>
    <property type="evidence" value="ECO:0007669"/>
    <property type="project" value="InterPro"/>
</dbReference>
<dbReference type="InterPro" id="IPR050061">
    <property type="entry name" value="MurCDEF_pg_biosynth"/>
</dbReference>